<dbReference type="GO" id="GO:0005829">
    <property type="term" value="C:cytosol"/>
    <property type="evidence" value="ECO:0007669"/>
    <property type="project" value="TreeGrafter"/>
</dbReference>
<evidence type="ECO:0000259" key="2">
    <source>
        <dbReference type="PROSITE" id="PS50943"/>
    </source>
</evidence>
<proteinExistence type="predicted"/>
<dbReference type="GO" id="GO:0003677">
    <property type="term" value="F:DNA binding"/>
    <property type="evidence" value="ECO:0007669"/>
    <property type="project" value="UniProtKB-KW"/>
</dbReference>
<dbReference type="GO" id="GO:0003700">
    <property type="term" value="F:DNA-binding transcription factor activity"/>
    <property type="evidence" value="ECO:0007669"/>
    <property type="project" value="TreeGrafter"/>
</dbReference>
<sequence length="116" mass="13465">MTMVFRHLGQRIREERTRYRLTQEQLAEAAEVNESYVGQVERGEKNPSLETVVSIANSLGVTLDYLLQEEIKVEPDSLINELVAIAKDKDPEELRLMVNICRMIDDYTAKVRQKER</sequence>
<organism evidence="3">
    <name type="scientific">Acididesulfobacillus acetoxydans</name>
    <dbReference type="NCBI Taxonomy" id="1561005"/>
    <lineage>
        <taxon>Bacteria</taxon>
        <taxon>Bacillati</taxon>
        <taxon>Bacillota</taxon>
        <taxon>Clostridia</taxon>
        <taxon>Eubacteriales</taxon>
        <taxon>Peptococcaceae</taxon>
        <taxon>Acididesulfobacillus</taxon>
    </lineage>
</organism>
<reference evidence="4" key="1">
    <citation type="submission" date="2014-11" db="EMBL/GenBank/DDBJ databases">
        <authorList>
            <person name="Hornung B.V."/>
        </authorList>
    </citation>
    <scope>NUCLEOTIDE SEQUENCE</scope>
    <source>
        <strain evidence="4">INE</strain>
    </source>
</reference>
<accession>A0A8S0X4A4</accession>
<reference evidence="3" key="2">
    <citation type="submission" date="2020-01" db="EMBL/GenBank/DDBJ databases">
        <authorList>
            <person name="Hornung B."/>
        </authorList>
    </citation>
    <scope>NUCLEOTIDE SEQUENCE</scope>
    <source>
        <strain evidence="3">PacBioINE</strain>
    </source>
</reference>
<dbReference type="PANTHER" id="PTHR46797">
    <property type="entry name" value="HTH-TYPE TRANSCRIPTIONAL REGULATOR"/>
    <property type="match status" value="1"/>
</dbReference>
<evidence type="ECO:0000313" key="3">
    <source>
        <dbReference type="EMBL" id="CAA7600660.1"/>
    </source>
</evidence>
<dbReference type="PANTHER" id="PTHR46797:SF1">
    <property type="entry name" value="METHYLPHOSPHONATE SYNTHASE"/>
    <property type="match status" value="1"/>
</dbReference>
<dbReference type="SMART" id="SM00530">
    <property type="entry name" value="HTH_XRE"/>
    <property type="match status" value="1"/>
</dbReference>
<evidence type="ECO:0000313" key="5">
    <source>
        <dbReference type="Proteomes" id="UP001071230"/>
    </source>
</evidence>
<dbReference type="AlphaFoldDB" id="A0A8S0X4A4"/>
<evidence type="ECO:0000313" key="4">
    <source>
        <dbReference type="EMBL" id="CEJ09441.1"/>
    </source>
</evidence>
<protein>
    <submittedName>
        <fullName evidence="4">Cro/C1-type HTH domain profile</fullName>
    </submittedName>
    <submittedName>
        <fullName evidence="3">Cro/C1-type HTH domain protein</fullName>
    </submittedName>
</protein>
<dbReference type="Pfam" id="PF01381">
    <property type="entry name" value="HTH_3"/>
    <property type="match status" value="1"/>
</dbReference>
<name>A0A8S0X4A4_9FIRM</name>
<dbReference type="InterPro" id="IPR010982">
    <property type="entry name" value="Lambda_DNA-bd_dom_sf"/>
</dbReference>
<keyword evidence="1" id="KW-0238">DNA-binding</keyword>
<gene>
    <name evidence="3" type="ORF">DEACI_1313</name>
    <name evidence="4" type="ORF">DEACI_3925</name>
</gene>
<dbReference type="KEGG" id="aacx:DEACI_1313"/>
<dbReference type="Gene3D" id="1.10.260.40">
    <property type="entry name" value="lambda repressor-like DNA-binding domains"/>
    <property type="match status" value="1"/>
</dbReference>
<dbReference type="Proteomes" id="UP001071230">
    <property type="component" value="Unassembled WGS sequence"/>
</dbReference>
<keyword evidence="5" id="KW-1185">Reference proteome</keyword>
<dbReference type="InterPro" id="IPR001387">
    <property type="entry name" value="Cro/C1-type_HTH"/>
</dbReference>
<dbReference type="EMBL" id="CDGJ01000132">
    <property type="protein sequence ID" value="CEJ09441.1"/>
    <property type="molecule type" value="Genomic_DNA"/>
</dbReference>
<dbReference type="EMBL" id="LR746496">
    <property type="protein sequence ID" value="CAA7600660.1"/>
    <property type="molecule type" value="Genomic_DNA"/>
</dbReference>
<dbReference type="CDD" id="cd00093">
    <property type="entry name" value="HTH_XRE"/>
    <property type="match status" value="1"/>
</dbReference>
<dbReference type="InterPro" id="IPR050807">
    <property type="entry name" value="TransReg_Diox_bact_type"/>
</dbReference>
<evidence type="ECO:0000256" key="1">
    <source>
        <dbReference type="ARBA" id="ARBA00023125"/>
    </source>
</evidence>
<feature type="domain" description="HTH cro/C1-type" evidence="2">
    <location>
        <begin position="12"/>
        <end position="66"/>
    </location>
</feature>
<dbReference type="PROSITE" id="PS50943">
    <property type="entry name" value="HTH_CROC1"/>
    <property type="match status" value="1"/>
</dbReference>
<dbReference type="Proteomes" id="UP000836597">
    <property type="component" value="Chromosome"/>
</dbReference>
<dbReference type="SUPFAM" id="SSF47413">
    <property type="entry name" value="lambda repressor-like DNA-binding domains"/>
    <property type="match status" value="1"/>
</dbReference>